<dbReference type="PANTHER" id="PTHR31689:SF0">
    <property type="entry name" value="DIAMINOPIMELATE EPIMERASE"/>
    <property type="match status" value="1"/>
</dbReference>
<feature type="binding site" evidence="3">
    <location>
        <begin position="211"/>
        <end position="212"/>
    </location>
    <ligand>
        <name>substrate</name>
    </ligand>
</feature>
<dbReference type="Gene3D" id="3.10.310.10">
    <property type="entry name" value="Diaminopimelate Epimerase, Chain A, domain 1"/>
    <property type="match status" value="2"/>
</dbReference>
<feature type="binding site" evidence="3">
    <location>
        <position position="149"/>
    </location>
    <ligand>
        <name>substrate</name>
    </ligand>
</feature>
<dbReference type="GO" id="GO:0005829">
    <property type="term" value="C:cytosol"/>
    <property type="evidence" value="ECO:0007669"/>
    <property type="project" value="TreeGrafter"/>
</dbReference>
<gene>
    <name evidence="3 5" type="primary">dapF</name>
    <name evidence="5" type="ORF">NDR86_35430</name>
</gene>
<keyword evidence="3" id="KW-0963">Cytoplasm</keyword>
<feature type="site" description="Could be important to modulate the pK values of the two catalytic cysteine residues" evidence="3">
    <location>
        <position position="201"/>
    </location>
</feature>
<evidence type="ECO:0000256" key="3">
    <source>
        <dbReference type="HAMAP-Rule" id="MF_00197"/>
    </source>
</evidence>
<accession>A0A9X2EDB0</accession>
<protein>
    <recommendedName>
        <fullName evidence="3 4">Diaminopimelate epimerase</fullName>
        <shortName evidence="3">DAP epimerase</shortName>
        <ecNumber evidence="3 4">5.1.1.7</ecNumber>
    </recommendedName>
    <alternativeName>
        <fullName evidence="3">PLP-independent amino acid racemase</fullName>
    </alternativeName>
</protein>
<evidence type="ECO:0000313" key="6">
    <source>
        <dbReference type="Proteomes" id="UP001139157"/>
    </source>
</evidence>
<reference evidence="5" key="1">
    <citation type="submission" date="2022-06" db="EMBL/GenBank/DDBJ databases">
        <title>Novel species in genus nocardia.</title>
        <authorList>
            <person name="Li F."/>
        </authorList>
    </citation>
    <scope>NUCLEOTIDE SEQUENCE</scope>
    <source>
        <strain evidence="5">CDC141</strain>
    </source>
</reference>
<dbReference type="RefSeq" id="WP_251918399.1">
    <property type="nucleotide sequence ID" value="NZ_JAMRXG010000027.1"/>
</dbReference>
<feature type="binding site" evidence="3">
    <location>
        <position position="66"/>
    </location>
    <ligand>
        <name>substrate</name>
    </ligand>
</feature>
<dbReference type="SUPFAM" id="SSF54506">
    <property type="entry name" value="Diaminopimelate epimerase-like"/>
    <property type="match status" value="2"/>
</dbReference>
<name>A0A9X2EDB0_9NOCA</name>
<dbReference type="EMBL" id="JAMRXG010000027">
    <property type="protein sequence ID" value="MCM6778784.1"/>
    <property type="molecule type" value="Genomic_DNA"/>
</dbReference>
<dbReference type="Proteomes" id="UP001139157">
    <property type="component" value="Unassembled WGS sequence"/>
</dbReference>
<keyword evidence="6" id="KW-1185">Reference proteome</keyword>
<feature type="binding site" evidence="3">
    <location>
        <begin position="76"/>
        <end position="77"/>
    </location>
    <ligand>
        <name>substrate</name>
    </ligand>
</feature>
<feature type="binding site" evidence="3">
    <location>
        <position position="183"/>
    </location>
    <ligand>
        <name>substrate</name>
    </ligand>
</feature>
<feature type="site" description="Could be important to modulate the pK values of the two catalytic cysteine residues" evidence="3">
    <location>
        <position position="151"/>
    </location>
</feature>
<dbReference type="AlphaFoldDB" id="A0A9X2EDB0"/>
<dbReference type="EC" id="5.1.1.7" evidence="3 4"/>
<dbReference type="HAMAP" id="MF_00197">
    <property type="entry name" value="DAP_epimerase"/>
    <property type="match status" value="1"/>
</dbReference>
<dbReference type="GO" id="GO:0009089">
    <property type="term" value="P:lysine biosynthetic process via diaminopimelate"/>
    <property type="evidence" value="ECO:0007669"/>
    <property type="project" value="UniProtKB-UniRule"/>
</dbReference>
<organism evidence="5 6">
    <name type="scientific">Nocardia pulmonis</name>
    <dbReference type="NCBI Taxonomy" id="2951408"/>
    <lineage>
        <taxon>Bacteria</taxon>
        <taxon>Bacillati</taxon>
        <taxon>Actinomycetota</taxon>
        <taxon>Actinomycetes</taxon>
        <taxon>Mycobacteriales</taxon>
        <taxon>Nocardiaceae</taxon>
        <taxon>Nocardia</taxon>
    </lineage>
</organism>
<comment type="caution">
    <text evidence="5">The sequence shown here is derived from an EMBL/GenBank/DDBJ whole genome shotgun (WGS) entry which is preliminary data.</text>
</comment>
<comment type="function">
    <text evidence="3">Catalyzes the stereoinversion of LL-2,6-diaminopimelate (L,L-DAP) to meso-diaminopimelate (meso-DAP), a precursor of L-lysine and an essential component of the bacterial peptidoglycan.</text>
</comment>
<dbReference type="Pfam" id="PF01678">
    <property type="entry name" value="DAP_epimerase"/>
    <property type="match status" value="2"/>
</dbReference>
<proteinExistence type="inferred from homology"/>
<keyword evidence="3" id="KW-0028">Amino-acid biosynthesis</keyword>
<evidence type="ECO:0000256" key="2">
    <source>
        <dbReference type="ARBA" id="ARBA00023235"/>
    </source>
</evidence>
<comment type="subunit">
    <text evidence="3">Homodimer.</text>
</comment>
<dbReference type="GO" id="GO:0008837">
    <property type="term" value="F:diaminopimelate epimerase activity"/>
    <property type="evidence" value="ECO:0007669"/>
    <property type="project" value="UniProtKB-UniRule"/>
</dbReference>
<comment type="pathway">
    <text evidence="3">Amino-acid biosynthesis; L-lysine biosynthesis via DAP pathway; DL-2,6-diaminopimelate from LL-2,6-diaminopimelate: step 1/1.</text>
</comment>
<evidence type="ECO:0000256" key="4">
    <source>
        <dbReference type="NCBIfam" id="TIGR00652"/>
    </source>
</evidence>
<feature type="binding site" evidence="3">
    <location>
        <position position="11"/>
    </location>
    <ligand>
        <name>substrate</name>
    </ligand>
</feature>
<keyword evidence="3" id="KW-0457">Lysine biosynthesis</keyword>
<feature type="binding site" evidence="3">
    <location>
        <begin position="201"/>
        <end position="202"/>
    </location>
    <ligand>
        <name>substrate</name>
    </ligand>
</feature>
<comment type="subcellular location">
    <subcellularLocation>
        <location evidence="3">Cytoplasm</location>
    </subcellularLocation>
</comment>
<comment type="similarity">
    <text evidence="1 3">Belongs to the diaminopimelate epimerase family.</text>
</comment>
<dbReference type="InterPro" id="IPR001653">
    <property type="entry name" value="DAP_epimerase_DapF"/>
</dbReference>
<evidence type="ECO:0000256" key="1">
    <source>
        <dbReference type="ARBA" id="ARBA00010219"/>
    </source>
</evidence>
<sequence>MKFSKYQALGNDYLVVDPADGPTGGLTSDQVRAICDRHYGIGADGVLYGPTTVDAARADYGLRIYNSDGSECEKSGNGLRMFALYLRHRYSVGSGLSIALRDETCAVTFEDERTNRISVALGRGTVIDPNRAVTVGNRALRATVIDVGNPHAVLFLDRVVPADAQTLGRELSQDTSQFPHRTNVQMVQAISRERIGIEIWERGAGYTLASGSSACAAALAAVHHGLTESAVRVDMPGGSLDVSVSGTGELTLTGGCDYIGRGEFAGSPA</sequence>
<dbReference type="NCBIfam" id="TIGR00652">
    <property type="entry name" value="DapF"/>
    <property type="match status" value="1"/>
</dbReference>
<evidence type="ECO:0000313" key="5">
    <source>
        <dbReference type="EMBL" id="MCM6778784.1"/>
    </source>
</evidence>
<keyword evidence="2 3" id="KW-0413">Isomerase</keyword>
<dbReference type="PANTHER" id="PTHR31689">
    <property type="entry name" value="DIAMINOPIMELATE EPIMERASE, CHLOROPLASTIC"/>
    <property type="match status" value="1"/>
</dbReference>
<comment type="catalytic activity">
    <reaction evidence="3">
        <text>(2S,6S)-2,6-diaminopimelate = meso-2,6-diaminopimelate</text>
        <dbReference type="Rhea" id="RHEA:15393"/>
        <dbReference type="ChEBI" id="CHEBI:57609"/>
        <dbReference type="ChEBI" id="CHEBI:57791"/>
        <dbReference type="EC" id="5.1.1.7"/>
    </reaction>
</comment>
<comment type="caution">
    <text evidence="3">Lacks conserved residue(s) required for the propagation of feature annotation.</text>
</comment>